<dbReference type="EMBL" id="VICD02000215">
    <property type="protein sequence ID" value="KAB8180173.1"/>
    <property type="molecule type" value="Genomic_DNA"/>
</dbReference>
<dbReference type="Proteomes" id="UP000320431">
    <property type="component" value="Unassembled WGS sequence"/>
</dbReference>
<evidence type="ECO:0000313" key="2">
    <source>
        <dbReference type="EMBL" id="KAB8180173.1"/>
    </source>
</evidence>
<proteinExistence type="predicted"/>
<protein>
    <submittedName>
        <fullName evidence="2">Uncharacterized protein</fullName>
    </submittedName>
</protein>
<evidence type="ECO:0000256" key="1">
    <source>
        <dbReference type="SAM" id="MobiDB-lite"/>
    </source>
</evidence>
<feature type="compositionally biased region" description="Basic and acidic residues" evidence="1">
    <location>
        <begin position="259"/>
        <end position="269"/>
    </location>
</feature>
<comment type="caution">
    <text evidence="2">The sequence shown here is derived from an EMBL/GenBank/DDBJ whole genome shotgun (WGS) entry which is preliminary data.</text>
</comment>
<reference evidence="2 3" key="1">
    <citation type="submission" date="2019-10" db="EMBL/GenBank/DDBJ databases">
        <title>Lysobacter alkalisoli sp. nov., isolated from saline-alkaline soil.</title>
        <authorList>
            <person name="Sun J.-Q."/>
        </authorList>
    </citation>
    <scope>NUCLEOTIDE SEQUENCE [LARGE SCALE GENOMIC DNA]</scope>
    <source>
        <strain evidence="2 3">KCTC 42381</strain>
    </source>
</reference>
<feature type="region of interest" description="Disordered" evidence="1">
    <location>
        <begin position="113"/>
        <end position="173"/>
    </location>
</feature>
<feature type="region of interest" description="Disordered" evidence="1">
    <location>
        <begin position="259"/>
        <end position="278"/>
    </location>
</feature>
<dbReference type="AlphaFoldDB" id="A0A508AT76"/>
<feature type="compositionally biased region" description="Basic and acidic residues" evidence="1">
    <location>
        <begin position="141"/>
        <end position="162"/>
    </location>
</feature>
<name>A0A508AT76_9GAMM</name>
<sequence length="278" mass="32015">MTNERRPLVLRWRTAVLNSPEPASMKLTLLALAEHANPAGENCYPGVETLARQTSQGEKTCRRALDAADGRWFTRTPMKFSGRHWRGYSYQLRLPDGAVTMTGPRREVAVTMTGTRSASCGHSGSELRSLSPRAAVTVTDELGKATRKSNKESPRSRSEQKTFSEWSESCQHDDEKLMPGTDPVFTFAEDAGIPVDDLYLAWRWFCHRYREDSKRYRDWRSVFRRCVREDWHRCWRRDRDGQRVLTEVGLQLQRELEAEERDRTADAESRSNSTRIAA</sequence>
<gene>
    <name evidence="2" type="ORF">FKV24_012620</name>
</gene>
<feature type="compositionally biased region" description="Polar residues" evidence="1">
    <location>
        <begin position="113"/>
        <end position="128"/>
    </location>
</feature>
<accession>A0A508AT76</accession>
<evidence type="ECO:0000313" key="3">
    <source>
        <dbReference type="Proteomes" id="UP000320431"/>
    </source>
</evidence>
<dbReference type="Pfam" id="PF13730">
    <property type="entry name" value="HTH_36"/>
    <property type="match status" value="1"/>
</dbReference>
<organism evidence="2 3">
    <name type="scientific">Marilutibacter maris</name>
    <dbReference type="NCBI Taxonomy" id="1605891"/>
    <lineage>
        <taxon>Bacteria</taxon>
        <taxon>Pseudomonadati</taxon>
        <taxon>Pseudomonadota</taxon>
        <taxon>Gammaproteobacteria</taxon>
        <taxon>Lysobacterales</taxon>
        <taxon>Lysobacteraceae</taxon>
        <taxon>Marilutibacter</taxon>
    </lineage>
</organism>